<evidence type="ECO:0000313" key="2">
    <source>
        <dbReference type="EMBL" id="QQR92672.1"/>
    </source>
</evidence>
<proteinExistence type="predicted"/>
<dbReference type="SUPFAM" id="SSF101386">
    <property type="entry name" value="all-alpha NTP pyrophosphatases"/>
    <property type="match status" value="1"/>
</dbReference>
<gene>
    <name evidence="2" type="ORF">IPJ89_00290</name>
</gene>
<organism evidence="2">
    <name type="scientific">Candidatus Iainarchaeum sp</name>
    <dbReference type="NCBI Taxonomy" id="3101447"/>
    <lineage>
        <taxon>Archaea</taxon>
        <taxon>Candidatus Iainarchaeota</taxon>
        <taxon>Candidatus Iainarchaeia</taxon>
        <taxon>Candidatus Iainarchaeales</taxon>
        <taxon>Candidatus Iainarchaeaceae</taxon>
        <taxon>Candidatus Iainarchaeum</taxon>
    </lineage>
</organism>
<reference evidence="2" key="1">
    <citation type="submission" date="2020-11" db="EMBL/GenBank/DDBJ databases">
        <title>Connecting structure to function with the recovery of over 1000 high-quality activated sludge metagenome-assembled genomes encoding full-length rRNA genes using long-read sequencing.</title>
        <authorList>
            <person name="Singleton C.M."/>
            <person name="Petriglieri F."/>
            <person name="Kristensen J.M."/>
            <person name="Kirkegaard R.H."/>
            <person name="Michaelsen T.Y."/>
            <person name="Andersen M.H."/>
            <person name="Karst S.M."/>
            <person name="Dueholm M.S."/>
            <person name="Nielsen P.H."/>
            <person name="Albertsen M."/>
        </authorList>
    </citation>
    <scope>NUCLEOTIDE SEQUENCE</scope>
    <source>
        <strain evidence="2">Fred_18-Q3-R57-64_BAT3C.431</strain>
    </source>
</reference>
<dbReference type="InterPro" id="IPR004518">
    <property type="entry name" value="MazG-like_dom"/>
</dbReference>
<dbReference type="PANTHER" id="PTHR42692">
    <property type="entry name" value="NUCLEOTIDE PYROPHOSPHOHYDROLASE"/>
    <property type="match status" value="1"/>
</dbReference>
<dbReference type="AlphaFoldDB" id="A0A7T9DJY3"/>
<dbReference type="Proteomes" id="UP000596004">
    <property type="component" value="Chromosome"/>
</dbReference>
<sequence length="254" mass="29289">MPRTIQEMQTELQKLLKKRENEHPFVHLAAFMEETAELSQDLSQHLADKYHATPEEKTQTEERIGDVLVSVAALANYLGMDLESAYEKSIRKVRARHHTEWTLKDALAYQAGEKHFVFDSPTNWLEQLKLEFQNIPVHIDNDLRISEKFLPWLQEGKKKTLFRFEKNAICVPSAPELVLYESSAEPLLTLGTIALTGFIIKPFRELHDEDARAQGYNSKIEFITAMKNLYEPRGLTDDSLISLYHIQGFKTMNG</sequence>
<dbReference type="Pfam" id="PF03819">
    <property type="entry name" value="MazG"/>
    <property type="match status" value="1"/>
</dbReference>
<evidence type="ECO:0000259" key="1">
    <source>
        <dbReference type="Pfam" id="PF03819"/>
    </source>
</evidence>
<protein>
    <recommendedName>
        <fullName evidence="1">NTP pyrophosphohydrolase MazG-like domain-containing protein</fullName>
    </recommendedName>
</protein>
<dbReference type="PANTHER" id="PTHR42692:SF2">
    <property type="entry name" value="IG HYPOTHETICAL 16995"/>
    <property type="match status" value="1"/>
</dbReference>
<name>A0A7T9DJY3_9ARCH</name>
<accession>A0A7T9DJY3</accession>
<dbReference type="InterPro" id="IPR047046">
    <property type="entry name" value="YpjD/YvdC"/>
</dbReference>
<dbReference type="EMBL" id="CP064981">
    <property type="protein sequence ID" value="QQR92672.1"/>
    <property type="molecule type" value="Genomic_DNA"/>
</dbReference>
<feature type="domain" description="NTP pyrophosphohydrolase MazG-like" evidence="1">
    <location>
        <begin position="28"/>
        <end position="98"/>
    </location>
</feature>
<dbReference type="Gene3D" id="1.10.287.1080">
    <property type="entry name" value="MazG-like"/>
    <property type="match status" value="1"/>
</dbReference>